<organism evidence="4">
    <name type="scientific">Thelazia callipaeda</name>
    <name type="common">Oriental eyeworm</name>
    <name type="synonym">Parasitic nematode</name>
    <dbReference type="NCBI Taxonomy" id="103827"/>
    <lineage>
        <taxon>Eukaryota</taxon>
        <taxon>Metazoa</taxon>
        <taxon>Ecdysozoa</taxon>
        <taxon>Nematoda</taxon>
        <taxon>Chromadorea</taxon>
        <taxon>Rhabditida</taxon>
        <taxon>Spirurina</taxon>
        <taxon>Spiruromorpha</taxon>
        <taxon>Thelazioidea</taxon>
        <taxon>Thelaziidae</taxon>
        <taxon>Thelazia</taxon>
    </lineage>
</organism>
<dbReference type="Proteomes" id="UP000276776">
    <property type="component" value="Unassembled WGS sequence"/>
</dbReference>
<evidence type="ECO:0000313" key="3">
    <source>
        <dbReference type="Proteomes" id="UP000276776"/>
    </source>
</evidence>
<keyword evidence="3" id="KW-1185">Reference proteome</keyword>
<dbReference type="AlphaFoldDB" id="A0A0N5D9X9"/>
<dbReference type="WBParaSite" id="TCLT_0000995501-mRNA-1">
    <property type="protein sequence ID" value="TCLT_0000995501-mRNA-1"/>
    <property type="gene ID" value="TCLT_0000995501"/>
</dbReference>
<evidence type="ECO:0000313" key="2">
    <source>
        <dbReference type="EMBL" id="VDN07612.1"/>
    </source>
</evidence>
<gene>
    <name evidence="2" type="ORF">TCLT_LOCUS9944</name>
</gene>
<reference evidence="2 3" key="2">
    <citation type="submission" date="2018-11" db="EMBL/GenBank/DDBJ databases">
        <authorList>
            <consortium name="Pathogen Informatics"/>
        </authorList>
    </citation>
    <scope>NUCLEOTIDE SEQUENCE [LARGE SCALE GENOMIC DNA]</scope>
</reference>
<protein>
    <submittedName>
        <fullName evidence="2 4">Uncharacterized protein</fullName>
    </submittedName>
</protein>
<feature type="compositionally biased region" description="Polar residues" evidence="1">
    <location>
        <begin position="72"/>
        <end position="83"/>
    </location>
</feature>
<dbReference type="EMBL" id="UYYF01004924">
    <property type="protein sequence ID" value="VDN07612.1"/>
    <property type="molecule type" value="Genomic_DNA"/>
</dbReference>
<dbReference type="OrthoDB" id="150687at2759"/>
<evidence type="ECO:0000256" key="1">
    <source>
        <dbReference type="SAM" id="MobiDB-lite"/>
    </source>
</evidence>
<dbReference type="STRING" id="103827.A0A0N5D9X9"/>
<evidence type="ECO:0000313" key="4">
    <source>
        <dbReference type="WBParaSite" id="TCLT_0000995501-mRNA-1"/>
    </source>
</evidence>
<feature type="compositionally biased region" description="Low complexity" evidence="1">
    <location>
        <begin position="52"/>
        <end position="71"/>
    </location>
</feature>
<accession>A0A0N5D9X9</accession>
<proteinExistence type="predicted"/>
<sequence length="83" mass="8918">MNKHIETLLTSLAENARNQAEMQQDLCTFNNQDTQKLVRALVNGEGLRPTRTAASNDGTSASGSGSSQSNARQPGTTTSPQRR</sequence>
<name>A0A0N5D9X9_THECL</name>
<feature type="region of interest" description="Disordered" evidence="1">
    <location>
        <begin position="44"/>
        <end position="83"/>
    </location>
</feature>
<reference evidence="4" key="1">
    <citation type="submission" date="2017-02" db="UniProtKB">
        <authorList>
            <consortium name="WormBaseParasite"/>
        </authorList>
    </citation>
    <scope>IDENTIFICATION</scope>
</reference>